<keyword evidence="2 4" id="KW-0479">Metal-binding</keyword>
<dbReference type="SUPFAM" id="SSF52768">
    <property type="entry name" value="Arginase/deacetylase"/>
    <property type="match status" value="1"/>
</dbReference>
<dbReference type="PROSITE" id="PS01053">
    <property type="entry name" value="ARGINASE_1"/>
    <property type="match status" value="1"/>
</dbReference>
<dbReference type="Pfam" id="PF00491">
    <property type="entry name" value="Arginase"/>
    <property type="match status" value="1"/>
</dbReference>
<evidence type="ECO:0000256" key="4">
    <source>
        <dbReference type="PIRSR" id="PIRSR036979-1"/>
    </source>
</evidence>
<dbReference type="NCBIfam" id="TIGR01230">
    <property type="entry name" value="agmatinase"/>
    <property type="match status" value="1"/>
</dbReference>
<evidence type="ECO:0000256" key="5">
    <source>
        <dbReference type="RuleBase" id="RU003684"/>
    </source>
</evidence>
<evidence type="ECO:0000256" key="1">
    <source>
        <dbReference type="ARBA" id="ARBA00009227"/>
    </source>
</evidence>
<dbReference type="InterPro" id="IPR005925">
    <property type="entry name" value="Agmatinase-rel"/>
</dbReference>
<dbReference type="PANTHER" id="PTHR11358:SF26">
    <property type="entry name" value="GUANIDINO ACID HYDROLASE, MITOCHONDRIAL"/>
    <property type="match status" value="1"/>
</dbReference>
<dbReference type="PROSITE" id="PS51409">
    <property type="entry name" value="ARGINASE_2"/>
    <property type="match status" value="1"/>
</dbReference>
<dbReference type="GO" id="GO:0008783">
    <property type="term" value="F:agmatinase activity"/>
    <property type="evidence" value="ECO:0007669"/>
    <property type="project" value="UniProtKB-EC"/>
</dbReference>
<dbReference type="CDD" id="cd11593">
    <property type="entry name" value="Agmatinase-like_2"/>
    <property type="match status" value="1"/>
</dbReference>
<dbReference type="GO" id="GO:0046872">
    <property type="term" value="F:metal ion binding"/>
    <property type="evidence" value="ECO:0007669"/>
    <property type="project" value="UniProtKB-KW"/>
</dbReference>
<feature type="binding site" evidence="4">
    <location>
        <position position="232"/>
    </location>
    <ligand>
        <name>Mn(2+)</name>
        <dbReference type="ChEBI" id="CHEBI:29035"/>
        <label>2</label>
    </ligand>
</feature>
<gene>
    <name evidence="6" type="primary">speB</name>
    <name evidence="6" type="ORF">C4532_12165</name>
</gene>
<dbReference type="Gene3D" id="3.40.800.10">
    <property type="entry name" value="Ureohydrolase domain"/>
    <property type="match status" value="1"/>
</dbReference>
<dbReference type="InterPro" id="IPR006035">
    <property type="entry name" value="Ureohydrolase"/>
</dbReference>
<dbReference type="PIRSF" id="PIRSF036979">
    <property type="entry name" value="Arginase"/>
    <property type="match status" value="1"/>
</dbReference>
<feature type="binding site" evidence="4">
    <location>
        <position position="144"/>
    </location>
    <ligand>
        <name>Mn(2+)</name>
        <dbReference type="ChEBI" id="CHEBI:29035"/>
        <label>1</label>
    </ligand>
</feature>
<protein>
    <submittedName>
        <fullName evidence="6">Agmatinase</fullName>
        <ecNumber evidence="6">3.5.3.11</ecNumber>
    </submittedName>
</protein>
<dbReference type="InterPro" id="IPR023696">
    <property type="entry name" value="Ureohydrolase_dom_sf"/>
</dbReference>
<comment type="cofactor">
    <cofactor evidence="4">
        <name>Mn(2+)</name>
        <dbReference type="ChEBI" id="CHEBI:29035"/>
    </cofactor>
    <text evidence="4">Binds 2 manganese ions per subunit.</text>
</comment>
<name>A0A419EW22_9BACT</name>
<feature type="binding site" evidence="4">
    <location>
        <position position="146"/>
    </location>
    <ligand>
        <name>Mn(2+)</name>
        <dbReference type="ChEBI" id="CHEBI:29035"/>
        <label>1</label>
    </ligand>
</feature>
<keyword evidence="3 5" id="KW-0378">Hydrolase</keyword>
<dbReference type="EC" id="3.5.3.11" evidence="6"/>
<dbReference type="AlphaFoldDB" id="A0A419EW22"/>
<dbReference type="Proteomes" id="UP000285961">
    <property type="component" value="Unassembled WGS sequence"/>
</dbReference>
<evidence type="ECO:0000313" key="6">
    <source>
        <dbReference type="EMBL" id="RJP68724.1"/>
    </source>
</evidence>
<dbReference type="EMBL" id="QZKI01000089">
    <property type="protein sequence ID" value="RJP68724.1"/>
    <property type="molecule type" value="Genomic_DNA"/>
</dbReference>
<evidence type="ECO:0000256" key="3">
    <source>
        <dbReference type="ARBA" id="ARBA00022801"/>
    </source>
</evidence>
<sequence>MTHTKKRIRDSWFSAEHNFGGLSAKLSAVETSAIVLLPVPYEASTTYRAGCRHGPSAIIEASTNMELYDEELCFEPCAAGIHTVRPLDVVDDAGEMLKRICTVATTHVERGKFVTLLGGEHTVSLGIVRALRAAHKDLSVLILDAHADYRESYRGNEYSHACVSRRIAEDCNLVLAGVRSLSREEADSLKASNTIFYSHQFRAVRGKTEQKALIERVVERLGPKVHISIDVDVFDPSIMPAVGTPEPGGLLWDEVLDMLRAVITQREVVGLDLVELAPVAGLSHPEFMAAKLLYRTWGYLLKSSCGKR</sequence>
<proteinExistence type="inferred from homology"/>
<feature type="binding site" evidence="4">
    <location>
        <position position="148"/>
    </location>
    <ligand>
        <name>Mn(2+)</name>
        <dbReference type="ChEBI" id="CHEBI:29035"/>
        <label>1</label>
    </ligand>
</feature>
<feature type="binding site" evidence="4">
    <location>
        <position position="230"/>
    </location>
    <ligand>
        <name>Mn(2+)</name>
        <dbReference type="ChEBI" id="CHEBI:29035"/>
        <label>1</label>
    </ligand>
</feature>
<organism evidence="6 7">
    <name type="scientific">Candidatus Abyssobacteria bacterium SURF_17</name>
    <dbReference type="NCBI Taxonomy" id="2093361"/>
    <lineage>
        <taxon>Bacteria</taxon>
        <taxon>Pseudomonadati</taxon>
        <taxon>Candidatus Hydrogenedentota</taxon>
        <taxon>Candidatus Abyssobacteria</taxon>
    </lineage>
</organism>
<dbReference type="PANTHER" id="PTHR11358">
    <property type="entry name" value="ARGINASE/AGMATINASE"/>
    <property type="match status" value="1"/>
</dbReference>
<evidence type="ECO:0000256" key="2">
    <source>
        <dbReference type="ARBA" id="ARBA00022723"/>
    </source>
</evidence>
<comment type="similarity">
    <text evidence="1">Belongs to the arginase family. Agmatinase subfamily.</text>
</comment>
<feature type="binding site" evidence="4">
    <location>
        <position position="121"/>
    </location>
    <ligand>
        <name>Mn(2+)</name>
        <dbReference type="ChEBI" id="CHEBI:29035"/>
        <label>1</label>
    </ligand>
</feature>
<accession>A0A419EW22</accession>
<dbReference type="GO" id="GO:0033389">
    <property type="term" value="P:putrescine biosynthetic process from arginine, via agmatine"/>
    <property type="evidence" value="ECO:0007669"/>
    <property type="project" value="TreeGrafter"/>
</dbReference>
<comment type="caution">
    <text evidence="6">The sequence shown here is derived from an EMBL/GenBank/DDBJ whole genome shotgun (WGS) entry which is preliminary data.</text>
</comment>
<dbReference type="InterPro" id="IPR020855">
    <property type="entry name" value="Ureohydrolase_Mn_BS"/>
</dbReference>
<reference evidence="6 7" key="1">
    <citation type="journal article" date="2017" name="ISME J.">
        <title>Energy and carbon metabolisms in a deep terrestrial subsurface fluid microbial community.</title>
        <authorList>
            <person name="Momper L."/>
            <person name="Jungbluth S.P."/>
            <person name="Lee M.D."/>
            <person name="Amend J.P."/>
        </authorList>
    </citation>
    <scope>NUCLEOTIDE SEQUENCE [LARGE SCALE GENOMIC DNA]</scope>
    <source>
        <strain evidence="6">SURF_17</strain>
    </source>
</reference>
<keyword evidence="4" id="KW-0464">Manganese</keyword>
<evidence type="ECO:0000313" key="7">
    <source>
        <dbReference type="Proteomes" id="UP000285961"/>
    </source>
</evidence>